<evidence type="ECO:0000313" key="3">
    <source>
        <dbReference type="Proteomes" id="UP000480684"/>
    </source>
</evidence>
<dbReference type="AlphaFoldDB" id="A0A7C9QRT5"/>
<dbReference type="Gene3D" id="1.10.10.10">
    <property type="entry name" value="Winged helix-like DNA-binding domain superfamily/Winged helix DNA-binding domain"/>
    <property type="match status" value="1"/>
</dbReference>
<evidence type="ECO:0000256" key="1">
    <source>
        <dbReference type="SAM" id="Coils"/>
    </source>
</evidence>
<comment type="caution">
    <text evidence="2">The sequence shown here is derived from an EMBL/GenBank/DDBJ whole genome shotgun (WGS) entry which is preliminary data.</text>
</comment>
<dbReference type="Pfam" id="PF21205">
    <property type="entry name" value="Rep3_C"/>
    <property type="match status" value="1"/>
</dbReference>
<reference evidence="2 3" key="1">
    <citation type="submission" date="2020-02" db="EMBL/GenBank/DDBJ databases">
        <authorList>
            <person name="Dziuba M."/>
            <person name="Kuznetsov B."/>
            <person name="Mardanov A."/>
            <person name="Ravin N."/>
            <person name="Grouzdev D."/>
        </authorList>
    </citation>
    <scope>NUCLEOTIDE SEQUENCE [LARGE SCALE GENOMIC DNA]</scope>
    <source>
        <strain evidence="2 3">SpK</strain>
    </source>
</reference>
<keyword evidence="1" id="KW-0175">Coiled coil</keyword>
<sequence>MRVVDMARREINAKTDIAFEYEEIKEGRKVAALRFTITRNARADKPDPLRDDPRLARLVTRLTTHGMTEDAARAIVQTHEPELVEWATTTLARKLKAKEPVENPAGWLRKAIEEDWRPQPTLFAQKQTQARETERQAERERLDLEAKTAEGRKADAAHEKAAIMAYVNSLSPEEREALEQGFREHLTATVPAIVAKRFTGGETWGLDPLIRKQAILLLTDIKQKTTPLMKQLHLQQLLQLNTIP</sequence>
<proteinExistence type="predicted"/>
<dbReference type="InterPro" id="IPR036390">
    <property type="entry name" value="WH_DNA-bd_sf"/>
</dbReference>
<gene>
    <name evidence="2" type="ORF">G4223_01980</name>
</gene>
<name>A0A7C9QRT5_9PROT</name>
<dbReference type="Proteomes" id="UP000480684">
    <property type="component" value="Unassembled WGS sequence"/>
</dbReference>
<protein>
    <submittedName>
        <fullName evidence="2">RepB family plasmid replication initiator protein</fullName>
    </submittedName>
</protein>
<feature type="coiled-coil region" evidence="1">
    <location>
        <begin position="123"/>
        <end position="159"/>
    </location>
</feature>
<evidence type="ECO:0000313" key="2">
    <source>
        <dbReference type="EMBL" id="NFV78884.1"/>
    </source>
</evidence>
<dbReference type="EMBL" id="JAAIYP010000007">
    <property type="protein sequence ID" value="NFV78884.1"/>
    <property type="molecule type" value="Genomic_DNA"/>
</dbReference>
<accession>A0A7C9QRT5</accession>
<keyword evidence="3" id="KW-1185">Reference proteome</keyword>
<dbReference type="InterPro" id="IPR036388">
    <property type="entry name" value="WH-like_DNA-bd_sf"/>
</dbReference>
<organism evidence="2 3">
    <name type="scientific">Magnetospirillum aberrantis SpK</name>
    <dbReference type="NCBI Taxonomy" id="908842"/>
    <lineage>
        <taxon>Bacteria</taxon>
        <taxon>Pseudomonadati</taxon>
        <taxon>Pseudomonadota</taxon>
        <taxon>Alphaproteobacteria</taxon>
        <taxon>Rhodospirillales</taxon>
        <taxon>Rhodospirillaceae</taxon>
        <taxon>Magnetospirillum</taxon>
    </lineage>
</organism>
<dbReference type="SUPFAM" id="SSF46785">
    <property type="entry name" value="Winged helix' DNA-binding domain"/>
    <property type="match status" value="1"/>
</dbReference>